<evidence type="ECO:0000259" key="3">
    <source>
        <dbReference type="SMART" id="SM00032"/>
    </source>
</evidence>
<protein>
    <submittedName>
        <fullName evidence="5">Sushi domain-containing protein</fullName>
    </submittedName>
</protein>
<dbReference type="SUPFAM" id="SSF57535">
    <property type="entry name" value="Complement control module/SCR domain"/>
    <property type="match status" value="1"/>
</dbReference>
<dbReference type="InterPro" id="IPR000436">
    <property type="entry name" value="Sushi_SCR_CCP_dom"/>
</dbReference>
<dbReference type="SMART" id="SM00032">
    <property type="entry name" value="CCP"/>
    <property type="match status" value="1"/>
</dbReference>
<dbReference type="WBParaSite" id="PDA_v2.g11452.t1">
    <property type="protein sequence ID" value="PDA_v2.g11452.t1"/>
    <property type="gene ID" value="PDA_v2.g11452"/>
</dbReference>
<dbReference type="AlphaFoldDB" id="A0A914P2J1"/>
<dbReference type="CDD" id="cd00033">
    <property type="entry name" value="CCP"/>
    <property type="match status" value="1"/>
</dbReference>
<feature type="chain" id="PRO_5036742120" evidence="2">
    <location>
        <begin position="22"/>
        <end position="124"/>
    </location>
</feature>
<reference evidence="5" key="1">
    <citation type="submission" date="2022-11" db="UniProtKB">
        <authorList>
            <consortium name="WormBaseParasite"/>
        </authorList>
    </citation>
    <scope>IDENTIFICATION</scope>
</reference>
<accession>A0A914P2J1</accession>
<sequence>MKSFTPLIIFACIAIIAKTEAFDALRSKRQITNPGGNSQQQCLGGPLTPLNGQLSYSTGSIIGPWPAGAIATLFCNVGYVLNGAATSVCQNGIFNPVGICVPANNGGIGGVPVGGNPVNGGIGI</sequence>
<keyword evidence="1" id="KW-1015">Disulfide bond</keyword>
<dbReference type="Gene3D" id="2.10.70.10">
    <property type="entry name" value="Complement Module, domain 1"/>
    <property type="match status" value="1"/>
</dbReference>
<keyword evidence="2" id="KW-0732">Signal</keyword>
<dbReference type="InterPro" id="IPR035976">
    <property type="entry name" value="Sushi/SCR/CCP_sf"/>
</dbReference>
<proteinExistence type="predicted"/>
<name>A0A914P2J1_9BILA</name>
<feature type="signal peptide" evidence="2">
    <location>
        <begin position="1"/>
        <end position="21"/>
    </location>
</feature>
<evidence type="ECO:0000256" key="2">
    <source>
        <dbReference type="SAM" id="SignalP"/>
    </source>
</evidence>
<keyword evidence="4" id="KW-1185">Reference proteome</keyword>
<evidence type="ECO:0000256" key="1">
    <source>
        <dbReference type="ARBA" id="ARBA00023157"/>
    </source>
</evidence>
<feature type="domain" description="Sushi" evidence="3">
    <location>
        <begin position="42"/>
        <end position="100"/>
    </location>
</feature>
<organism evidence="4 5">
    <name type="scientific">Panagrolaimus davidi</name>
    <dbReference type="NCBI Taxonomy" id="227884"/>
    <lineage>
        <taxon>Eukaryota</taxon>
        <taxon>Metazoa</taxon>
        <taxon>Ecdysozoa</taxon>
        <taxon>Nematoda</taxon>
        <taxon>Chromadorea</taxon>
        <taxon>Rhabditida</taxon>
        <taxon>Tylenchina</taxon>
        <taxon>Panagrolaimomorpha</taxon>
        <taxon>Panagrolaimoidea</taxon>
        <taxon>Panagrolaimidae</taxon>
        <taxon>Panagrolaimus</taxon>
    </lineage>
</organism>
<dbReference type="Proteomes" id="UP000887578">
    <property type="component" value="Unplaced"/>
</dbReference>
<evidence type="ECO:0000313" key="4">
    <source>
        <dbReference type="Proteomes" id="UP000887578"/>
    </source>
</evidence>
<evidence type="ECO:0000313" key="5">
    <source>
        <dbReference type="WBParaSite" id="PDA_v2.g11452.t1"/>
    </source>
</evidence>